<feature type="compositionally biased region" description="Basic and acidic residues" evidence="3">
    <location>
        <begin position="776"/>
        <end position="799"/>
    </location>
</feature>
<proteinExistence type="predicted"/>
<dbReference type="FunFam" id="3.90.640.10:FF:000004">
    <property type="entry name" value="Heat shock 70 kDa protein 4"/>
    <property type="match status" value="1"/>
</dbReference>
<dbReference type="Gene3D" id="3.90.640.10">
    <property type="entry name" value="Actin, Chain A, domain 4"/>
    <property type="match status" value="1"/>
</dbReference>
<name>A0A7S4NBP9_9STRA</name>
<feature type="region of interest" description="Disordered" evidence="3">
    <location>
        <begin position="1"/>
        <end position="20"/>
    </location>
</feature>
<dbReference type="PANTHER" id="PTHR45639">
    <property type="entry name" value="HSC70CB, ISOFORM G-RELATED"/>
    <property type="match status" value="1"/>
</dbReference>
<dbReference type="Gene3D" id="3.30.420.40">
    <property type="match status" value="2"/>
</dbReference>
<dbReference type="GO" id="GO:0005829">
    <property type="term" value="C:cytosol"/>
    <property type="evidence" value="ECO:0007669"/>
    <property type="project" value="TreeGrafter"/>
</dbReference>
<dbReference type="GO" id="GO:0140662">
    <property type="term" value="F:ATP-dependent protein folding chaperone"/>
    <property type="evidence" value="ECO:0007669"/>
    <property type="project" value="InterPro"/>
</dbReference>
<dbReference type="PANTHER" id="PTHR45639:SF4">
    <property type="entry name" value="HSC70CB, ISOFORM G"/>
    <property type="match status" value="1"/>
</dbReference>
<keyword evidence="1" id="KW-0547">Nucleotide-binding</keyword>
<feature type="region of interest" description="Disordered" evidence="3">
    <location>
        <begin position="518"/>
        <end position="557"/>
    </location>
</feature>
<dbReference type="GO" id="GO:0005634">
    <property type="term" value="C:nucleus"/>
    <property type="evidence" value="ECO:0007669"/>
    <property type="project" value="TreeGrafter"/>
</dbReference>
<dbReference type="InterPro" id="IPR029047">
    <property type="entry name" value="HSP70_peptide-bd_sf"/>
</dbReference>
<sequence>MVGFSDSRSMGESATTGASSNYKNTVSCMKRLVGLAYDDPRAKKEMSWLNFACVPIKHGGGGPDSIGVKVQYGGEDKVVSIEAVAGMIVKHMGSLAAKNAKSSSSAATNDGGKSSDDVTNPLFPKDWVIAIPGYYTDSQRRAFLTGCEIAGIEGVQRLMHDTTATALAFGIFKDIKKVFTKEKPSRVMFIDFGHTAYSVSVVEFVPGKLIVKSSQYDRDLGGREFDLLIAEWIAAKFEEKYKGKLSGKPMDRPKTKLKLLSSAEKAKKTLSPAGVREVAINIECLMDDYDFRITLKAPEYEEMCAPLLARLNPPIQSALSETGLKPADFDSVELVGGSTRIGSVKRTLAKILGLDAESTNCGLSTTMNADEAVARGAALQSAILSPRFKVLPYEIAEYQPYPVKIAWDGDTAGGEGVEVEGSADGAEMPSNAVVMFDRGSNFPVVRRVTLRRSGDFVVKASYDESAGKFGYPEGCDSEIATFTVKAPAGEENKIRVNVKEDIHGTILMSSVQMLVEEEVKEDEEMPPADAEKKEGEEGKKKEGEAEEKTKEEKKKTKTKKVSLECTVSRPIEWSKSDKDKANEMEVSMSNADRVVRETADMRNELESYIYDMRDKIISESHLAPFCTDDERSAFSSALETNENWLYEDGFDATKSVYADKLNDLRKLGNPIALRQSESRARPQAVSNLQRAVEKYMNWLNTSEGEDAYAHITYDERSKCYDTCDATSSWMYDVLDKQGSLAQNVDPAVTVADIQKKITELNNVVSPVMHKPKPKPKKEEKKAEEKPKEGEKKEEKKDGEPEPMDTSTDDKPKEDPEPMKE</sequence>
<dbReference type="InterPro" id="IPR029048">
    <property type="entry name" value="HSP70_C_sf"/>
</dbReference>
<dbReference type="FunFam" id="1.20.1270.10:FF:000002">
    <property type="entry name" value="Heat shock 70 kDa protein 4"/>
    <property type="match status" value="1"/>
</dbReference>
<feature type="compositionally biased region" description="Basic and acidic residues" evidence="3">
    <location>
        <begin position="807"/>
        <end position="820"/>
    </location>
</feature>
<dbReference type="AlphaFoldDB" id="A0A7S4NBP9"/>
<gene>
    <name evidence="4" type="ORF">OAUR00152_LOCUS36334</name>
</gene>
<protein>
    <recommendedName>
        <fullName evidence="5">Heat shock protein 70</fullName>
    </recommendedName>
</protein>
<dbReference type="FunFam" id="3.30.420.40:FF:000171">
    <property type="entry name" value="Heat shock 70 kDa protein 4"/>
    <property type="match status" value="1"/>
</dbReference>
<dbReference type="InterPro" id="IPR013126">
    <property type="entry name" value="Hsp_70_fam"/>
</dbReference>
<keyword evidence="2" id="KW-0067">ATP-binding</keyword>
<organism evidence="4">
    <name type="scientific">Odontella aurita</name>
    <dbReference type="NCBI Taxonomy" id="265563"/>
    <lineage>
        <taxon>Eukaryota</taxon>
        <taxon>Sar</taxon>
        <taxon>Stramenopiles</taxon>
        <taxon>Ochrophyta</taxon>
        <taxon>Bacillariophyta</taxon>
        <taxon>Mediophyceae</taxon>
        <taxon>Biddulphiophycidae</taxon>
        <taxon>Eupodiscales</taxon>
        <taxon>Odontellaceae</taxon>
        <taxon>Odontella</taxon>
    </lineage>
</organism>
<accession>A0A7S4NBP9</accession>
<dbReference type="SUPFAM" id="SSF53067">
    <property type="entry name" value="Actin-like ATPase domain"/>
    <property type="match status" value="2"/>
</dbReference>
<evidence type="ECO:0000256" key="1">
    <source>
        <dbReference type="ARBA" id="ARBA00022741"/>
    </source>
</evidence>
<dbReference type="Pfam" id="PF00012">
    <property type="entry name" value="HSP70"/>
    <property type="match status" value="1"/>
</dbReference>
<evidence type="ECO:0000256" key="3">
    <source>
        <dbReference type="SAM" id="MobiDB-lite"/>
    </source>
</evidence>
<evidence type="ECO:0000313" key="4">
    <source>
        <dbReference type="EMBL" id="CAE2278683.1"/>
    </source>
</evidence>
<dbReference type="EMBL" id="HBKQ01052823">
    <property type="protein sequence ID" value="CAE2278683.1"/>
    <property type="molecule type" value="Transcribed_RNA"/>
</dbReference>
<dbReference type="Gene3D" id="1.20.1270.10">
    <property type="match status" value="1"/>
</dbReference>
<dbReference type="Gene3D" id="3.30.30.30">
    <property type="match status" value="1"/>
</dbReference>
<evidence type="ECO:0000256" key="2">
    <source>
        <dbReference type="ARBA" id="ARBA00022840"/>
    </source>
</evidence>
<dbReference type="PRINTS" id="PR00301">
    <property type="entry name" value="HEATSHOCK70"/>
</dbReference>
<dbReference type="GO" id="GO:0005524">
    <property type="term" value="F:ATP binding"/>
    <property type="evidence" value="ECO:0007669"/>
    <property type="project" value="UniProtKB-KW"/>
</dbReference>
<dbReference type="SUPFAM" id="SSF100934">
    <property type="entry name" value="Heat shock protein 70kD (HSP70), C-terminal subdomain"/>
    <property type="match status" value="2"/>
</dbReference>
<dbReference type="InterPro" id="IPR043129">
    <property type="entry name" value="ATPase_NBD"/>
</dbReference>
<evidence type="ECO:0008006" key="5">
    <source>
        <dbReference type="Google" id="ProtNLM"/>
    </source>
</evidence>
<dbReference type="SUPFAM" id="SSF100920">
    <property type="entry name" value="Heat shock protein 70kD (HSP70), peptide-binding domain"/>
    <property type="match status" value="1"/>
</dbReference>
<dbReference type="Gene3D" id="2.60.34.10">
    <property type="entry name" value="Substrate Binding Domain Of DNAk, Chain A, domain 1"/>
    <property type="match status" value="1"/>
</dbReference>
<dbReference type="FunFam" id="3.30.30.30:FF:000002">
    <property type="entry name" value="Heat shock 70 kDa protein 4"/>
    <property type="match status" value="1"/>
</dbReference>
<feature type="compositionally biased region" description="Basic and acidic residues" evidence="3">
    <location>
        <begin position="529"/>
        <end position="554"/>
    </location>
</feature>
<feature type="region of interest" description="Disordered" evidence="3">
    <location>
        <begin position="764"/>
        <end position="820"/>
    </location>
</feature>
<reference evidence="4" key="1">
    <citation type="submission" date="2021-01" db="EMBL/GenBank/DDBJ databases">
        <authorList>
            <person name="Corre E."/>
            <person name="Pelletier E."/>
            <person name="Niang G."/>
            <person name="Scheremetjew M."/>
            <person name="Finn R."/>
            <person name="Kale V."/>
            <person name="Holt S."/>
            <person name="Cochrane G."/>
            <person name="Meng A."/>
            <person name="Brown T."/>
            <person name="Cohen L."/>
        </authorList>
    </citation>
    <scope>NUCLEOTIDE SEQUENCE</scope>
    <source>
        <strain evidence="4">Isolate 1302-5</strain>
    </source>
</reference>